<evidence type="ECO:0000256" key="1">
    <source>
        <dbReference type="SAM" id="MobiDB-lite"/>
    </source>
</evidence>
<feature type="compositionally biased region" description="Polar residues" evidence="1">
    <location>
        <begin position="1"/>
        <end position="10"/>
    </location>
</feature>
<feature type="non-terminal residue" evidence="2">
    <location>
        <position position="1"/>
    </location>
</feature>
<name>A0ABR0LST5_9PEZI</name>
<accession>A0ABR0LST5</accession>
<sequence length="158" mass="15536">GSWGSASPLSGSGHPFPPMPAASSANRAGPGKVSTVPWVASSSTTTSASSAGASSRPASSAHPAPTRTATGARDAFPALPAAKKPTSTVFSPGYNGAGVRRVEARTLANPSPWGSASASASASATPSAQQSDAEEADAAAATRKAKGKGKKQMLFQWG</sequence>
<dbReference type="EMBL" id="JAVRRA010011443">
    <property type="protein sequence ID" value="KAK5240254.1"/>
    <property type="molecule type" value="Genomic_DNA"/>
</dbReference>
<evidence type="ECO:0000313" key="3">
    <source>
        <dbReference type="Proteomes" id="UP001357485"/>
    </source>
</evidence>
<evidence type="ECO:0000313" key="2">
    <source>
        <dbReference type="EMBL" id="KAK5240254.1"/>
    </source>
</evidence>
<keyword evidence="3" id="KW-1185">Reference proteome</keyword>
<reference evidence="2 3" key="1">
    <citation type="submission" date="2023-08" db="EMBL/GenBank/DDBJ databases">
        <title>Black Yeasts Isolated from many extreme environments.</title>
        <authorList>
            <person name="Coleine C."/>
            <person name="Stajich J.E."/>
            <person name="Selbmann L."/>
        </authorList>
    </citation>
    <scope>NUCLEOTIDE SEQUENCE [LARGE SCALE GENOMIC DNA]</scope>
    <source>
        <strain evidence="2 3">CCFEE 536</strain>
    </source>
</reference>
<proteinExistence type="predicted"/>
<feature type="compositionally biased region" description="Low complexity" evidence="1">
    <location>
        <begin position="108"/>
        <end position="131"/>
    </location>
</feature>
<feature type="region of interest" description="Disordered" evidence="1">
    <location>
        <begin position="1"/>
        <end position="158"/>
    </location>
</feature>
<organism evidence="2 3">
    <name type="scientific">Cryomyces antarcticus</name>
    <dbReference type="NCBI Taxonomy" id="329879"/>
    <lineage>
        <taxon>Eukaryota</taxon>
        <taxon>Fungi</taxon>
        <taxon>Dikarya</taxon>
        <taxon>Ascomycota</taxon>
        <taxon>Pezizomycotina</taxon>
        <taxon>Dothideomycetes</taxon>
        <taxon>Dothideomycetes incertae sedis</taxon>
        <taxon>Cryomyces</taxon>
    </lineage>
</organism>
<comment type="caution">
    <text evidence="2">The sequence shown here is derived from an EMBL/GenBank/DDBJ whole genome shotgun (WGS) entry which is preliminary data.</text>
</comment>
<dbReference type="Proteomes" id="UP001357485">
    <property type="component" value="Unassembled WGS sequence"/>
</dbReference>
<protein>
    <submittedName>
        <fullName evidence="2">Uncharacterized protein</fullName>
    </submittedName>
</protein>
<feature type="compositionally biased region" description="Low complexity" evidence="1">
    <location>
        <begin position="40"/>
        <end position="70"/>
    </location>
</feature>
<gene>
    <name evidence="2" type="ORF">LTR16_010901</name>
</gene>